<feature type="compositionally biased region" description="Basic and acidic residues" evidence="4">
    <location>
        <begin position="235"/>
        <end position="246"/>
    </location>
</feature>
<feature type="compositionally biased region" description="Polar residues" evidence="4">
    <location>
        <begin position="391"/>
        <end position="402"/>
    </location>
</feature>
<feature type="domain" description="C2H2-domain containing protein first zinc finger" evidence="6">
    <location>
        <begin position="293"/>
        <end position="325"/>
    </location>
</feature>
<comment type="similarity">
    <text evidence="3">Belongs to the KTI12 family.</text>
</comment>
<feature type="compositionally biased region" description="Basic and acidic residues" evidence="4">
    <location>
        <begin position="633"/>
        <end position="642"/>
    </location>
</feature>
<dbReference type="PANTHER" id="PTHR12435">
    <property type="match status" value="1"/>
</dbReference>
<reference evidence="7 8" key="1">
    <citation type="submission" date="2015-01" db="EMBL/GenBank/DDBJ databases">
        <title>The Genome Sequence of Rhinocladiella mackenzie CBS 650.93.</title>
        <authorList>
            <consortium name="The Broad Institute Genomics Platform"/>
            <person name="Cuomo C."/>
            <person name="de Hoog S."/>
            <person name="Gorbushina A."/>
            <person name="Stielow B."/>
            <person name="Teixiera M."/>
            <person name="Abouelleil A."/>
            <person name="Chapman S.B."/>
            <person name="Priest M."/>
            <person name="Young S.K."/>
            <person name="Wortman J."/>
            <person name="Nusbaum C."/>
            <person name="Birren B."/>
        </authorList>
    </citation>
    <scope>NUCLEOTIDE SEQUENCE [LARGE SCALE GENOMIC DNA]</scope>
    <source>
        <strain evidence="7 8">CBS 650.93</strain>
    </source>
</reference>
<dbReference type="GO" id="GO:0005524">
    <property type="term" value="F:ATP binding"/>
    <property type="evidence" value="ECO:0007669"/>
    <property type="project" value="UniProtKB-KW"/>
</dbReference>
<dbReference type="Pfam" id="PF08433">
    <property type="entry name" value="KTI12"/>
    <property type="match status" value="1"/>
</dbReference>
<keyword evidence="1" id="KW-0547">Nucleotide-binding</keyword>
<dbReference type="Pfam" id="PF26177">
    <property type="entry name" value="zf_C2H2_17_1st"/>
    <property type="match status" value="1"/>
</dbReference>
<feature type="compositionally biased region" description="Polar residues" evidence="4">
    <location>
        <begin position="24"/>
        <end position="34"/>
    </location>
</feature>
<feature type="domain" description="C2H2-domain containing protein second zinc finger" evidence="5">
    <location>
        <begin position="333"/>
        <end position="364"/>
    </location>
</feature>
<dbReference type="Pfam" id="PF26176">
    <property type="entry name" value="zf_C2H2_17_2"/>
    <property type="match status" value="1"/>
</dbReference>
<evidence type="ECO:0000313" key="7">
    <source>
        <dbReference type="EMBL" id="KIX04064.1"/>
    </source>
</evidence>
<feature type="region of interest" description="Disordered" evidence="4">
    <location>
        <begin position="1"/>
        <end position="37"/>
    </location>
</feature>
<keyword evidence="8" id="KW-1185">Reference proteome</keyword>
<name>A0A0D2IE24_9EURO</name>
<dbReference type="InterPro" id="IPR013641">
    <property type="entry name" value="KTI12/PSTK"/>
</dbReference>
<feature type="compositionally biased region" description="Polar residues" evidence="4">
    <location>
        <begin position="8"/>
        <end position="17"/>
    </location>
</feature>
<dbReference type="GeneID" id="25295688"/>
<feature type="compositionally biased region" description="Basic and acidic residues" evidence="4">
    <location>
        <begin position="361"/>
        <end position="377"/>
    </location>
</feature>
<dbReference type="Gene3D" id="3.40.50.300">
    <property type="entry name" value="P-loop containing nucleotide triphosphate hydrolases"/>
    <property type="match status" value="1"/>
</dbReference>
<feature type="region of interest" description="Disordered" evidence="4">
    <location>
        <begin position="567"/>
        <end position="691"/>
    </location>
</feature>
<dbReference type="InterPro" id="IPR059095">
    <property type="entry name" value="Znf_C2H2_17_2nd"/>
</dbReference>
<dbReference type="VEuPathDB" id="FungiDB:Z518_07617"/>
<dbReference type="STRING" id="1442369.A0A0D2IE24"/>
<dbReference type="InterPro" id="IPR059009">
    <property type="entry name" value="Znf_C2H2_17_1st"/>
</dbReference>
<feature type="region of interest" description="Disordered" evidence="4">
    <location>
        <begin position="361"/>
        <end position="409"/>
    </location>
</feature>
<evidence type="ECO:0000313" key="8">
    <source>
        <dbReference type="Proteomes" id="UP000053617"/>
    </source>
</evidence>
<evidence type="ECO:0000256" key="1">
    <source>
        <dbReference type="ARBA" id="ARBA00022741"/>
    </source>
</evidence>
<dbReference type="Gene3D" id="3.30.160.60">
    <property type="entry name" value="Classic Zinc Finger"/>
    <property type="match status" value="1"/>
</dbReference>
<keyword evidence="2" id="KW-0067">ATP-binding</keyword>
<organism evidence="7 8">
    <name type="scientific">Rhinocladiella mackenziei CBS 650.93</name>
    <dbReference type="NCBI Taxonomy" id="1442369"/>
    <lineage>
        <taxon>Eukaryota</taxon>
        <taxon>Fungi</taxon>
        <taxon>Dikarya</taxon>
        <taxon>Ascomycota</taxon>
        <taxon>Pezizomycotina</taxon>
        <taxon>Eurotiomycetes</taxon>
        <taxon>Chaetothyriomycetidae</taxon>
        <taxon>Chaetothyriales</taxon>
        <taxon>Herpotrichiellaceae</taxon>
        <taxon>Rhinocladiella</taxon>
    </lineage>
</organism>
<feature type="region of interest" description="Disordered" evidence="4">
    <location>
        <begin position="741"/>
        <end position="762"/>
    </location>
</feature>
<evidence type="ECO:0000256" key="4">
    <source>
        <dbReference type="SAM" id="MobiDB-lite"/>
    </source>
</evidence>
<dbReference type="AlphaFoldDB" id="A0A0D2IE24"/>
<evidence type="ECO:0000256" key="2">
    <source>
        <dbReference type="ARBA" id="ARBA00022840"/>
    </source>
</evidence>
<dbReference type="RefSeq" id="XP_013271200.1">
    <property type="nucleotide sequence ID" value="XM_013415746.1"/>
</dbReference>
<evidence type="ECO:0000259" key="6">
    <source>
        <dbReference type="Pfam" id="PF26177"/>
    </source>
</evidence>
<gene>
    <name evidence="7" type="ORF">Z518_07617</name>
</gene>
<protein>
    <submittedName>
        <fullName evidence="7">Uncharacterized protein</fullName>
    </submittedName>
</protein>
<accession>A0A0D2IE24</accession>
<dbReference type="InterPro" id="IPR027417">
    <property type="entry name" value="P-loop_NTPase"/>
</dbReference>
<dbReference type="HOGENOM" id="CLU_322657_0_0_1"/>
<dbReference type="Proteomes" id="UP000053617">
    <property type="component" value="Unassembled WGS sequence"/>
</dbReference>
<dbReference type="EMBL" id="KN847479">
    <property type="protein sequence ID" value="KIX04064.1"/>
    <property type="molecule type" value="Genomic_DNA"/>
</dbReference>
<feature type="region of interest" description="Disordered" evidence="4">
    <location>
        <begin position="195"/>
        <end position="246"/>
    </location>
</feature>
<feature type="compositionally biased region" description="Polar residues" evidence="4">
    <location>
        <begin position="743"/>
        <end position="752"/>
    </location>
</feature>
<evidence type="ECO:0000259" key="5">
    <source>
        <dbReference type="Pfam" id="PF26176"/>
    </source>
</evidence>
<proteinExistence type="inferred from homology"/>
<evidence type="ECO:0000256" key="3">
    <source>
        <dbReference type="ARBA" id="ARBA00025768"/>
    </source>
</evidence>
<feature type="compositionally biased region" description="Polar residues" evidence="4">
    <location>
        <begin position="663"/>
        <end position="682"/>
    </location>
</feature>
<dbReference type="OrthoDB" id="9972657at2759"/>
<sequence length="897" mass="98878">MAEDFPNANFSLTSSSGSRRDPGSKSSALSTGSYSDGDDIFPMGYSSMPTMDSPFNMPVMSNLGGFETNPAFEFLAEDVLSGGNAPDLNLVPSHFHGQGHAQDGLNPSYMLVDGSVYNPGMMSNFSPDLPWHRVFTPPPEEYVQEVLPHHFLSAQSFEEEPCQSDREIAMYGANTIPKPPSYRSDCLKSTNPLPLLIADPSSTPRRSLVQPRPIRSASERSDSSSEQSTSTVEPRNSKEDSFDKVKARSDPLYEAKADKDGLYHCPMFKEAKCTHKPTKQKCIYNKYLDSHLRPYRCKFADRPECEDARFSSNACLFRHEREAHGLHNHGVNPFLCKFPDCDRAREGNGFPRRWNQRDHMKRVHDYVEDDSPKDRSTAPDQAKRRRAPAAPTSTPMKRSGSSAHAKAQALAGAAIPSRYYGRTISQARYAAPRKTYRAQQIAAELTAFISSESTPSKRTVQIIHSHHASSDEPYDPSKHQDPENLRDQIYNSAAQEKTTRAAEFSAIKRALSKDNVVIADGLNYIKGYRYQLWCEAKAAGTRCCVVHVAAQEDECKKWNKERLTAWGQLDDSEQSDEAAGVGKHAPGKQGKDILGDLVPESHTAIYGDRAVEKPSKSRSSSVDGLDGDDDGEERGRPPRQNDDAATLKSLYVTDDRGDPLIPSPTNQSIPLAKQPASSSTHISPPAPTCSPPYSPRTLLSLFMRYEPPSPFSRWDTPLFTIPSSDPCPPARDIWAALFPGPSKPTSKKSISQLPPRGSADRLAKPHQVKPHAATVLPKATTSDALQTLESATMDVARHILVRAREQGLADGNDDGGDVSLSVPIATPDAIAQQTPYEATLHIPPGATLTQPLLQRLRRKYTQIQRGSIAHGQGYVNGRRAVVEGFITFLDREWNDDG</sequence>
<dbReference type="SUPFAM" id="SSF52540">
    <property type="entry name" value="P-loop containing nucleoside triphosphate hydrolases"/>
    <property type="match status" value="1"/>
</dbReference>